<reference evidence="1 2" key="1">
    <citation type="submission" date="2019-02" db="EMBL/GenBank/DDBJ databases">
        <title>The draft genome of Acinetobacter halotolerans strain JCM 31009.</title>
        <authorList>
            <person name="Qin J."/>
            <person name="Feng Y."/>
            <person name="Nemec A."/>
            <person name="Zong Z."/>
        </authorList>
    </citation>
    <scope>NUCLEOTIDE SEQUENCE [LARGE SCALE GENOMIC DNA]</scope>
    <source>
        <strain evidence="1 2">JCM 31009</strain>
    </source>
</reference>
<protein>
    <submittedName>
        <fullName evidence="1">Uncharacterized protein</fullName>
    </submittedName>
</protein>
<proteinExistence type="predicted"/>
<evidence type="ECO:0000313" key="1">
    <source>
        <dbReference type="EMBL" id="RZF53655.1"/>
    </source>
</evidence>
<sequence length="74" mass="8597">MVKKAERIDPWMSEAFLIWVQYIGYRIVTKGMHSEFVPKYVSKNLPRGGSIDHCGRLNKAASNLFKEFKDHVRA</sequence>
<accession>A0A4Q6XA29</accession>
<evidence type="ECO:0000313" key="2">
    <source>
        <dbReference type="Proteomes" id="UP000292110"/>
    </source>
</evidence>
<keyword evidence="2" id="KW-1185">Reference proteome</keyword>
<dbReference type="AlphaFoldDB" id="A0A4Q6XA29"/>
<dbReference type="Proteomes" id="UP000292110">
    <property type="component" value="Unassembled WGS sequence"/>
</dbReference>
<comment type="caution">
    <text evidence="1">The sequence shown here is derived from an EMBL/GenBank/DDBJ whole genome shotgun (WGS) entry which is preliminary data.</text>
</comment>
<gene>
    <name evidence="1" type="ORF">EXE30_06680</name>
</gene>
<dbReference type="EMBL" id="SGIM01000004">
    <property type="protein sequence ID" value="RZF53655.1"/>
    <property type="molecule type" value="Genomic_DNA"/>
</dbReference>
<name>A0A4Q6XA29_9GAMM</name>
<organism evidence="1 2">
    <name type="scientific">Acinetobacter halotolerans</name>
    <dbReference type="NCBI Taxonomy" id="1752076"/>
    <lineage>
        <taxon>Bacteria</taxon>
        <taxon>Pseudomonadati</taxon>
        <taxon>Pseudomonadota</taxon>
        <taxon>Gammaproteobacteria</taxon>
        <taxon>Moraxellales</taxon>
        <taxon>Moraxellaceae</taxon>
        <taxon>Acinetobacter</taxon>
    </lineage>
</organism>
<dbReference type="RefSeq" id="WP_130161725.1">
    <property type="nucleotide sequence ID" value="NZ_SGIM01000004.1"/>
</dbReference>